<sequence length="237" mass="25199">MVCSISRSMYVLGVLAALAAVSATAQDKLGVADPQAYLMDESEEIALSRSAAPASISAEANVLVLQADGSFRAAVQGTNGWTCFTGRSWSGPAQFEDGKRAWTANAFDTTIRAPQCFNKAATGSMLKMHRIATKHFMNGATTDEVDLAIGYALTTGEIEQPQVGAMSYMYSPDQVLTPDGGRFHPHVMIYQPHVTQEDFGRGSPMEGVPMVTEGGSVFATTVILSSHWSDGTPAHGM</sequence>
<reference evidence="2 3" key="1">
    <citation type="submission" date="2020-06" db="EMBL/GenBank/DDBJ databases">
        <title>Altererythrobacter lutimaris sp. nov., a marine bacterium isolated from a tidal flat.</title>
        <authorList>
            <person name="Kim D."/>
            <person name="Yoo Y."/>
            <person name="Kim J.-J."/>
        </authorList>
    </citation>
    <scope>NUCLEOTIDE SEQUENCE [LARGE SCALE GENOMIC DNA]</scope>
    <source>
        <strain evidence="2 3">JGD-16</strain>
    </source>
</reference>
<dbReference type="EMBL" id="JABWTA010000001">
    <property type="protein sequence ID" value="NVE93530.1"/>
    <property type="molecule type" value="Genomic_DNA"/>
</dbReference>
<feature type="chain" id="PRO_5032723949" evidence="1">
    <location>
        <begin position="26"/>
        <end position="237"/>
    </location>
</feature>
<evidence type="ECO:0000256" key="1">
    <source>
        <dbReference type="SAM" id="SignalP"/>
    </source>
</evidence>
<evidence type="ECO:0000313" key="2">
    <source>
        <dbReference type="EMBL" id="NVE93530.1"/>
    </source>
</evidence>
<proteinExistence type="predicted"/>
<accession>A0A850H7L6</accession>
<feature type="signal peptide" evidence="1">
    <location>
        <begin position="1"/>
        <end position="25"/>
    </location>
</feature>
<organism evidence="2 3">
    <name type="scientific">Altererythrobacter lutimaris</name>
    <dbReference type="NCBI Taxonomy" id="2743979"/>
    <lineage>
        <taxon>Bacteria</taxon>
        <taxon>Pseudomonadati</taxon>
        <taxon>Pseudomonadota</taxon>
        <taxon>Alphaproteobacteria</taxon>
        <taxon>Sphingomonadales</taxon>
        <taxon>Erythrobacteraceae</taxon>
        <taxon>Altererythrobacter</taxon>
    </lineage>
</organism>
<dbReference type="Proteomes" id="UP000546031">
    <property type="component" value="Unassembled WGS sequence"/>
</dbReference>
<gene>
    <name evidence="2" type="ORF">HUO12_01310</name>
</gene>
<keyword evidence="1" id="KW-0732">Signal</keyword>
<keyword evidence="3" id="KW-1185">Reference proteome</keyword>
<evidence type="ECO:0000313" key="3">
    <source>
        <dbReference type="Proteomes" id="UP000546031"/>
    </source>
</evidence>
<comment type="caution">
    <text evidence="2">The sequence shown here is derived from an EMBL/GenBank/DDBJ whole genome shotgun (WGS) entry which is preliminary data.</text>
</comment>
<protein>
    <submittedName>
        <fullName evidence="2">Uncharacterized protein</fullName>
    </submittedName>
</protein>
<dbReference type="AlphaFoldDB" id="A0A850H7L6"/>
<dbReference type="RefSeq" id="WP_176271892.1">
    <property type="nucleotide sequence ID" value="NZ_JABWTA010000001.1"/>
</dbReference>
<name>A0A850H7L6_9SPHN</name>